<evidence type="ECO:0000313" key="4">
    <source>
        <dbReference type="EMBL" id="ONK55587.1"/>
    </source>
</evidence>
<feature type="repeat" description="PPR" evidence="2">
    <location>
        <begin position="411"/>
        <end position="446"/>
    </location>
</feature>
<dbReference type="Gene3D" id="1.25.40.10">
    <property type="entry name" value="Tetratricopeptide repeat domain"/>
    <property type="match status" value="5"/>
</dbReference>
<dbReference type="OMA" id="WNCLISC"/>
<dbReference type="GO" id="GO:0008270">
    <property type="term" value="F:zinc ion binding"/>
    <property type="evidence" value="ECO:0007669"/>
    <property type="project" value="InterPro"/>
</dbReference>
<feature type="repeat" description="PPR" evidence="2">
    <location>
        <begin position="275"/>
        <end position="309"/>
    </location>
</feature>
<reference evidence="5" key="1">
    <citation type="journal article" date="2017" name="Nat. Commun.">
        <title>The asparagus genome sheds light on the origin and evolution of a young Y chromosome.</title>
        <authorList>
            <person name="Harkess A."/>
            <person name="Zhou J."/>
            <person name="Xu C."/>
            <person name="Bowers J.E."/>
            <person name="Van der Hulst R."/>
            <person name="Ayyampalayam S."/>
            <person name="Mercati F."/>
            <person name="Riccardi P."/>
            <person name="McKain M.R."/>
            <person name="Kakrana A."/>
            <person name="Tang H."/>
            <person name="Ray J."/>
            <person name="Groenendijk J."/>
            <person name="Arikit S."/>
            <person name="Mathioni S.M."/>
            <person name="Nakano M."/>
            <person name="Shan H."/>
            <person name="Telgmann-Rauber A."/>
            <person name="Kanno A."/>
            <person name="Yue Z."/>
            <person name="Chen H."/>
            <person name="Li W."/>
            <person name="Chen Y."/>
            <person name="Xu X."/>
            <person name="Zhang Y."/>
            <person name="Luo S."/>
            <person name="Chen H."/>
            <person name="Gao J."/>
            <person name="Mao Z."/>
            <person name="Pires J.C."/>
            <person name="Luo M."/>
            <person name="Kudrna D."/>
            <person name="Wing R.A."/>
            <person name="Meyers B.C."/>
            <person name="Yi K."/>
            <person name="Kong H."/>
            <person name="Lavrijsen P."/>
            <person name="Sunseri F."/>
            <person name="Falavigna A."/>
            <person name="Ye Y."/>
            <person name="Leebens-Mack J.H."/>
            <person name="Chen G."/>
        </authorList>
    </citation>
    <scope>NUCLEOTIDE SEQUENCE [LARGE SCALE GENOMIC DNA]</scope>
    <source>
        <strain evidence="5">cv. DH0086</strain>
    </source>
</reference>
<evidence type="ECO:0000256" key="2">
    <source>
        <dbReference type="PROSITE-ProRule" id="PRU00708"/>
    </source>
</evidence>
<feature type="repeat" description="PPR" evidence="2">
    <location>
        <begin position="345"/>
        <end position="375"/>
    </location>
</feature>
<dbReference type="InterPro" id="IPR032867">
    <property type="entry name" value="DYW_dom"/>
</dbReference>
<feature type="repeat" description="PPR" evidence="2">
    <location>
        <begin position="376"/>
        <end position="410"/>
    </location>
</feature>
<dbReference type="InterPro" id="IPR002885">
    <property type="entry name" value="PPR_rpt"/>
</dbReference>
<dbReference type="PANTHER" id="PTHR47926">
    <property type="entry name" value="PENTATRICOPEPTIDE REPEAT-CONTAINING PROTEIN"/>
    <property type="match status" value="1"/>
</dbReference>
<dbReference type="InterPro" id="IPR011990">
    <property type="entry name" value="TPR-like_helical_dom_sf"/>
</dbReference>
<protein>
    <recommendedName>
        <fullName evidence="3">DYW domain-containing protein</fullName>
    </recommendedName>
</protein>
<dbReference type="Pfam" id="PF13812">
    <property type="entry name" value="PPR_3"/>
    <property type="match status" value="1"/>
</dbReference>
<dbReference type="GO" id="GO:0009451">
    <property type="term" value="P:RNA modification"/>
    <property type="evidence" value="ECO:0007669"/>
    <property type="project" value="InterPro"/>
</dbReference>
<dbReference type="AlphaFoldDB" id="A0A1R3L7J7"/>
<dbReference type="Pfam" id="PF01535">
    <property type="entry name" value="PPR"/>
    <property type="match status" value="3"/>
</dbReference>
<dbReference type="EMBL" id="KV863363">
    <property type="protein sequence ID" value="ONK55587.1"/>
    <property type="molecule type" value="Genomic_DNA"/>
</dbReference>
<accession>A0A1R3L7J7</accession>
<proteinExistence type="predicted"/>
<evidence type="ECO:0000313" key="5">
    <source>
        <dbReference type="Proteomes" id="UP000243459"/>
    </source>
</evidence>
<dbReference type="PANTHER" id="PTHR47926:SF347">
    <property type="entry name" value="PENTATRICOPEPTIDE REPEAT-CONTAINING PROTEIN"/>
    <property type="match status" value="1"/>
</dbReference>
<feature type="domain" description="DYW" evidence="3">
    <location>
        <begin position="524"/>
        <end position="616"/>
    </location>
</feature>
<dbReference type="FunFam" id="1.25.40.10:FF:000344">
    <property type="entry name" value="Pentatricopeptide repeat-containing protein"/>
    <property type="match status" value="1"/>
</dbReference>
<dbReference type="Pfam" id="PF13041">
    <property type="entry name" value="PPR_2"/>
    <property type="match status" value="2"/>
</dbReference>
<dbReference type="FunFam" id="1.25.40.10:FF:000090">
    <property type="entry name" value="Pentatricopeptide repeat-containing protein, chloroplastic"/>
    <property type="match status" value="1"/>
</dbReference>
<dbReference type="Gramene" id="ONK55587">
    <property type="protein sequence ID" value="ONK55587"/>
    <property type="gene ID" value="A4U43_UnF1210"/>
</dbReference>
<dbReference type="Pfam" id="PF14432">
    <property type="entry name" value="DYW_deaminase"/>
    <property type="match status" value="1"/>
</dbReference>
<evidence type="ECO:0000256" key="1">
    <source>
        <dbReference type="ARBA" id="ARBA00022737"/>
    </source>
</evidence>
<organism evidence="4 5">
    <name type="scientific">Asparagus officinalis</name>
    <name type="common">Garden asparagus</name>
    <dbReference type="NCBI Taxonomy" id="4686"/>
    <lineage>
        <taxon>Eukaryota</taxon>
        <taxon>Viridiplantae</taxon>
        <taxon>Streptophyta</taxon>
        <taxon>Embryophyta</taxon>
        <taxon>Tracheophyta</taxon>
        <taxon>Spermatophyta</taxon>
        <taxon>Magnoliopsida</taxon>
        <taxon>Liliopsida</taxon>
        <taxon>Asparagales</taxon>
        <taxon>Asparagaceae</taxon>
        <taxon>Asparagoideae</taxon>
        <taxon>Asparagus</taxon>
    </lineage>
</organism>
<sequence length="616" mass="67924">MELLCFSSDSLRLLDPNSLNSCKSLSSLKQTHAVLLKSPEPKPLIPNLIAAYGRFGDLGSAISAFGHYPDDPNAFLFNSLIQSHNLNSLFLTSIHLYIKMLGSNIQPNQYTFPLLFKACSLSSELSGGAQIHGQVVKLGYVRNPFVAVAVMDMYMKSGQSFDAEKVFDGMGEKDGVAWNAMVTGLVQSGRAEEALEVFERMRREGVGVGCVAVASVVAACSQLRVLHQGKWIHAFVVRSGFSADTVISTALLDMYANCGDLGLANQIFGEMHTKDLIAWNCLVSCYAQYGSVENAFKLFIDMQNSKLKPNGSSLSGILPAVARFGSLHHTKSCHCFILRNGLESDEFVITALMDTYAKSGDLSTAHNLFDGMPKKSVVAWSAIISGYGTHGCCNEALSLFDKMLETNIKPNHVTYVGLLSACVHSGFVDKGREYFKRMIYEHGITPQAQHFTCMVDLLSRAGLFDEAMDLINVMPIEPPAEIWGALLGGCKIHQNVELGDTSHPNSCEIYHKIEELLDDIGKLGYVPQIKAVLQNVEEDMKENALKGHSEKLAMAYGLLRTKPGMPIRIMKNLRSCEDCHAFMKYVSKITLREIVVRDTVRFHHIKDGTCRCGDYW</sequence>
<dbReference type="Proteomes" id="UP000243459">
    <property type="component" value="Unassembled WGS sequence"/>
</dbReference>
<dbReference type="NCBIfam" id="TIGR00756">
    <property type="entry name" value="PPR"/>
    <property type="match status" value="5"/>
</dbReference>
<keyword evidence="1" id="KW-0677">Repeat</keyword>
<evidence type="ECO:0000259" key="3">
    <source>
        <dbReference type="Pfam" id="PF14432"/>
    </source>
</evidence>
<dbReference type="PROSITE" id="PS51375">
    <property type="entry name" value="PPR"/>
    <property type="match status" value="5"/>
</dbReference>
<dbReference type="InterPro" id="IPR046960">
    <property type="entry name" value="PPR_At4g14850-like_plant"/>
</dbReference>
<keyword evidence="5" id="KW-1185">Reference proteome</keyword>
<dbReference type="FunFam" id="1.25.40.10:FF:000073">
    <property type="entry name" value="Pentatricopeptide repeat-containing protein chloroplastic"/>
    <property type="match status" value="1"/>
</dbReference>
<dbReference type="GO" id="GO:0003729">
    <property type="term" value="F:mRNA binding"/>
    <property type="evidence" value="ECO:0007669"/>
    <property type="project" value="UniProtKB-ARBA"/>
</dbReference>
<name>A0A1R3L7J7_ASPOF</name>
<feature type="repeat" description="PPR" evidence="2">
    <location>
        <begin position="174"/>
        <end position="208"/>
    </location>
</feature>
<gene>
    <name evidence="4" type="ORF">A4U43_UnF1210</name>
</gene>